<dbReference type="Proteomes" id="UP001595632">
    <property type="component" value="Unassembled WGS sequence"/>
</dbReference>
<dbReference type="InterPro" id="IPR038666">
    <property type="entry name" value="SSP1_head-tail_sf"/>
</dbReference>
<protein>
    <submittedName>
        <fullName evidence="1">Head-tail adaptor protein</fullName>
    </submittedName>
</protein>
<organism evidence="1 2">
    <name type="scientific">Psychromarinibacter halotolerans</name>
    <dbReference type="NCBI Taxonomy" id="1775175"/>
    <lineage>
        <taxon>Bacteria</taxon>
        <taxon>Pseudomonadati</taxon>
        <taxon>Pseudomonadota</taxon>
        <taxon>Alphaproteobacteria</taxon>
        <taxon>Rhodobacterales</taxon>
        <taxon>Paracoccaceae</taxon>
        <taxon>Psychromarinibacter</taxon>
    </lineage>
</organism>
<accession>A0ABV7GUV3</accession>
<sequence length="113" mass="12306">MAFDEPVSTSDGSGGQEAGFSEVFKTPAHFRYLRGGETVQAARLEGRQPVVVTVPATPRARRITTDWRMRDINRVTYASDGSAVLGVYAVKAPPVLSEDRAWLEITCETGVGY</sequence>
<gene>
    <name evidence="1" type="ORF">ACFOGP_21475</name>
</gene>
<keyword evidence="2" id="KW-1185">Reference proteome</keyword>
<dbReference type="Pfam" id="PF05521">
    <property type="entry name" value="Phage_HCP"/>
    <property type="match status" value="1"/>
</dbReference>
<proteinExistence type="predicted"/>
<name>A0ABV7GUV3_9RHOB</name>
<reference evidence="2" key="1">
    <citation type="journal article" date="2019" name="Int. J. Syst. Evol. Microbiol.">
        <title>The Global Catalogue of Microorganisms (GCM) 10K type strain sequencing project: providing services to taxonomists for standard genome sequencing and annotation.</title>
        <authorList>
            <consortium name="The Broad Institute Genomics Platform"/>
            <consortium name="The Broad Institute Genome Sequencing Center for Infectious Disease"/>
            <person name="Wu L."/>
            <person name="Ma J."/>
        </authorList>
    </citation>
    <scope>NUCLEOTIDE SEQUENCE [LARGE SCALE GENOMIC DNA]</scope>
    <source>
        <strain evidence="2">KCTC 52366</strain>
    </source>
</reference>
<comment type="caution">
    <text evidence="1">The sequence shown here is derived from an EMBL/GenBank/DDBJ whole genome shotgun (WGS) entry which is preliminary data.</text>
</comment>
<evidence type="ECO:0000313" key="1">
    <source>
        <dbReference type="EMBL" id="MFC3145305.1"/>
    </source>
</evidence>
<dbReference type="EMBL" id="JBHRTB010000010">
    <property type="protein sequence ID" value="MFC3145305.1"/>
    <property type="molecule type" value="Genomic_DNA"/>
</dbReference>
<dbReference type="InterPro" id="IPR008767">
    <property type="entry name" value="Phage_SPP1_head-tail_adaptor"/>
</dbReference>
<evidence type="ECO:0000313" key="2">
    <source>
        <dbReference type="Proteomes" id="UP001595632"/>
    </source>
</evidence>
<dbReference type="Gene3D" id="2.40.10.270">
    <property type="entry name" value="Bacteriophage SPP1 head-tail adaptor protein"/>
    <property type="match status" value="1"/>
</dbReference>
<dbReference type="RefSeq" id="WP_275635141.1">
    <property type="nucleotide sequence ID" value="NZ_JBHRTB010000010.1"/>
</dbReference>